<dbReference type="EMBL" id="LR134523">
    <property type="protein sequence ID" value="VEJ36363.1"/>
    <property type="molecule type" value="Genomic_DNA"/>
</dbReference>
<protein>
    <submittedName>
        <fullName evidence="1">Uncharacterized protein</fullName>
    </submittedName>
</protein>
<accession>A0A448V3J2</accession>
<dbReference type="Proteomes" id="UP000269544">
    <property type="component" value="Chromosome"/>
</dbReference>
<evidence type="ECO:0000313" key="1">
    <source>
        <dbReference type="EMBL" id="VEJ36363.1"/>
    </source>
</evidence>
<evidence type="ECO:0000313" key="2">
    <source>
        <dbReference type="Proteomes" id="UP000269544"/>
    </source>
</evidence>
<dbReference type="AlphaFoldDB" id="A0A448V3J2"/>
<dbReference type="InterPro" id="IPR049744">
    <property type="entry name" value="CC/Se_fam"/>
</dbReference>
<gene>
    <name evidence="1" type="ORF">NCTC13079_01569</name>
</gene>
<reference evidence="1 2" key="1">
    <citation type="submission" date="2018-12" db="EMBL/GenBank/DDBJ databases">
        <authorList>
            <consortium name="Pathogen Informatics"/>
        </authorList>
    </citation>
    <scope>NUCLEOTIDE SEQUENCE [LARGE SCALE GENOMIC DNA]</scope>
    <source>
        <strain evidence="1 2">NCTC13079</strain>
    </source>
</reference>
<sequence length="101" mass="10877">MLAKDAAIAPAAMEYLKKKGIDAISVDVIASGCCGAPGIRNASVSKGKPTRDANVYKKTTFDGIDVYYPYYTNVDDGVVRIDAERFLGITTLYVANAESEY</sequence>
<proteinExistence type="predicted"/>
<name>A0A448V3J2_9FIRM</name>
<dbReference type="KEGG" id="piv:NCTC13079_01569"/>
<dbReference type="OrthoDB" id="1697038at2"/>
<dbReference type="NCBIfam" id="NF041239">
    <property type="entry name" value="Moor_selen_rel"/>
    <property type="match status" value="1"/>
</dbReference>
<keyword evidence="2" id="KW-1185">Reference proteome</keyword>
<organism evidence="1 2">
    <name type="scientific">Aedoeadaptatus ivorii</name>
    <dbReference type="NCBI Taxonomy" id="54006"/>
    <lineage>
        <taxon>Bacteria</taxon>
        <taxon>Bacillati</taxon>
        <taxon>Bacillota</taxon>
        <taxon>Tissierellia</taxon>
        <taxon>Tissierellales</taxon>
        <taxon>Peptoniphilaceae</taxon>
        <taxon>Aedoeadaptatus</taxon>
    </lineage>
</organism>
<dbReference type="RefSeq" id="WP_126466250.1">
    <property type="nucleotide sequence ID" value="NZ_LR134523.1"/>
</dbReference>